<proteinExistence type="predicted"/>
<reference evidence="3 4" key="1">
    <citation type="submission" date="2024-10" db="EMBL/GenBank/DDBJ databases">
        <title>Updated reference genomes for cyclostephanoid diatoms.</title>
        <authorList>
            <person name="Roberts W.R."/>
            <person name="Alverson A.J."/>
        </authorList>
    </citation>
    <scope>NUCLEOTIDE SEQUENCE [LARGE SCALE GENOMIC DNA]</scope>
    <source>
        <strain evidence="3 4">AJA010-31</strain>
    </source>
</reference>
<feature type="domain" description="SET" evidence="2">
    <location>
        <begin position="170"/>
        <end position="302"/>
    </location>
</feature>
<dbReference type="PROSITE" id="PS50280">
    <property type="entry name" value="SET"/>
    <property type="match status" value="1"/>
</dbReference>
<feature type="compositionally biased region" description="Basic and acidic residues" evidence="1">
    <location>
        <begin position="97"/>
        <end position="109"/>
    </location>
</feature>
<accession>A0ABD3PFV6</accession>
<name>A0ABD3PFV6_9STRA</name>
<keyword evidence="4" id="KW-1185">Reference proteome</keyword>
<evidence type="ECO:0000313" key="3">
    <source>
        <dbReference type="EMBL" id="KAL3786943.1"/>
    </source>
</evidence>
<dbReference type="SUPFAM" id="SSF82199">
    <property type="entry name" value="SET domain"/>
    <property type="match status" value="1"/>
</dbReference>
<sequence>MAKKVKAPQQKKRPRSTSDAPTISPSCKSTPSKTSSKPEIEITPIVIQWLESRKKSVPSALKGAHTILDMDQILQLLPDLRERERRALIRKVEKAVENDGVDTPRKQELEGSDNEYSESKVTQQQTLGDPWPSSVEFSNNYRWDESVSQDIKDTYHPVTGARVRTNHLSRRVYFKRITDTNHPACGEYGLYCALPNGAPPGTWLLDYVGHVTLGENQDKQSDYISDFGEHSELACDANTYGNEARFLNDFRNTGKYPNVEFNFRRDQHGELRQGVYVKLAKDSKVEGFNGVRQHEELLVSYGKSYWRSRCNDLTDFVYRYPGHDANRRKGSI</sequence>
<dbReference type="Proteomes" id="UP001530400">
    <property type="component" value="Unassembled WGS sequence"/>
</dbReference>
<dbReference type="InterPro" id="IPR046341">
    <property type="entry name" value="SET_dom_sf"/>
</dbReference>
<evidence type="ECO:0000259" key="2">
    <source>
        <dbReference type="PROSITE" id="PS50280"/>
    </source>
</evidence>
<feature type="compositionally biased region" description="Basic residues" evidence="1">
    <location>
        <begin position="1"/>
        <end position="15"/>
    </location>
</feature>
<evidence type="ECO:0000256" key="1">
    <source>
        <dbReference type="SAM" id="MobiDB-lite"/>
    </source>
</evidence>
<evidence type="ECO:0000313" key="4">
    <source>
        <dbReference type="Proteomes" id="UP001530400"/>
    </source>
</evidence>
<dbReference type="EMBL" id="JALLPJ020000630">
    <property type="protein sequence ID" value="KAL3786943.1"/>
    <property type="molecule type" value="Genomic_DNA"/>
</dbReference>
<feature type="region of interest" description="Disordered" evidence="1">
    <location>
        <begin position="97"/>
        <end position="131"/>
    </location>
</feature>
<gene>
    <name evidence="3" type="ORF">ACHAWO_013782</name>
</gene>
<feature type="region of interest" description="Disordered" evidence="1">
    <location>
        <begin position="1"/>
        <end position="38"/>
    </location>
</feature>
<dbReference type="Gene3D" id="2.170.270.10">
    <property type="entry name" value="SET domain"/>
    <property type="match status" value="1"/>
</dbReference>
<dbReference type="InterPro" id="IPR001214">
    <property type="entry name" value="SET_dom"/>
</dbReference>
<organism evidence="3 4">
    <name type="scientific">Cyclotella atomus</name>
    <dbReference type="NCBI Taxonomy" id="382360"/>
    <lineage>
        <taxon>Eukaryota</taxon>
        <taxon>Sar</taxon>
        <taxon>Stramenopiles</taxon>
        <taxon>Ochrophyta</taxon>
        <taxon>Bacillariophyta</taxon>
        <taxon>Coscinodiscophyceae</taxon>
        <taxon>Thalassiosirophycidae</taxon>
        <taxon>Stephanodiscales</taxon>
        <taxon>Stephanodiscaceae</taxon>
        <taxon>Cyclotella</taxon>
    </lineage>
</organism>
<feature type="compositionally biased region" description="Low complexity" evidence="1">
    <location>
        <begin position="21"/>
        <end position="37"/>
    </location>
</feature>
<protein>
    <recommendedName>
        <fullName evidence="2">SET domain-containing protein</fullName>
    </recommendedName>
</protein>
<comment type="caution">
    <text evidence="3">The sequence shown here is derived from an EMBL/GenBank/DDBJ whole genome shotgun (WGS) entry which is preliminary data.</text>
</comment>
<dbReference type="AlphaFoldDB" id="A0ABD3PFV6"/>